<evidence type="ECO:0000313" key="1">
    <source>
        <dbReference type="EMBL" id="MDR7331242.1"/>
    </source>
</evidence>
<protein>
    <submittedName>
        <fullName evidence="1">Uncharacterized protein</fullName>
    </submittedName>
</protein>
<dbReference type="EMBL" id="JAVDXV010000001">
    <property type="protein sequence ID" value="MDR7331242.1"/>
    <property type="molecule type" value="Genomic_DNA"/>
</dbReference>
<name>A0ABU2A3Z5_9BURK</name>
<comment type="caution">
    <text evidence="1">The sequence shown here is derived from an EMBL/GenBank/DDBJ whole genome shotgun (WGS) entry which is preliminary data.</text>
</comment>
<dbReference type="RefSeq" id="WP_310324115.1">
    <property type="nucleotide sequence ID" value="NZ_JAVDXV010000001.1"/>
</dbReference>
<evidence type="ECO:0000313" key="2">
    <source>
        <dbReference type="Proteomes" id="UP001180825"/>
    </source>
</evidence>
<reference evidence="1 2" key="1">
    <citation type="submission" date="2023-07" db="EMBL/GenBank/DDBJ databases">
        <title>Sorghum-associated microbial communities from plants grown in Nebraska, USA.</title>
        <authorList>
            <person name="Schachtman D."/>
        </authorList>
    </citation>
    <scope>NUCLEOTIDE SEQUENCE [LARGE SCALE GENOMIC DNA]</scope>
    <source>
        <strain evidence="1 2">BE316</strain>
    </source>
</reference>
<keyword evidence="2" id="KW-1185">Reference proteome</keyword>
<accession>A0ABU2A3Z5</accession>
<organism evidence="1 2">
    <name type="scientific">Roseateles asaccharophilus</name>
    <dbReference type="NCBI Taxonomy" id="582607"/>
    <lineage>
        <taxon>Bacteria</taxon>
        <taxon>Pseudomonadati</taxon>
        <taxon>Pseudomonadota</taxon>
        <taxon>Betaproteobacteria</taxon>
        <taxon>Burkholderiales</taxon>
        <taxon>Sphaerotilaceae</taxon>
        <taxon>Roseateles</taxon>
    </lineage>
</organism>
<proteinExistence type="predicted"/>
<sequence>MMQAPRRPSPPTSTLADNGILARVPGQYVGLAQASLPDAALVADEEIRVEVDAGWLGRVRLTFRKYRYTRPKGKFSATAWSCRHAEPVKALACSQEPASTTS</sequence>
<gene>
    <name evidence="1" type="ORF">J2X21_000354</name>
</gene>
<dbReference type="Proteomes" id="UP001180825">
    <property type="component" value="Unassembled WGS sequence"/>
</dbReference>